<sequence length="238" mass="26656">MENTVESSFSLVSLITTITTIIALFIGIIVYIISKKFKSNNKKSVVMITGTSGVGKTSLYLCLQNNTTTETCTSMVENIGICHDIITQQPIEIIDIPGYGKVRGIYKKYIESAKCIIFMIAGDEIKKTIKDDAGYLHCIITSNTNNLPILILCNKSDIPMSESKDIIKILLEKELNKLRIRVAKPGEVIADDDLYMYGDPDDEFHFEQLKNQIVFAQSSVKENDIDSIWNFLNDVGLK</sequence>
<dbReference type="PANTHER" id="PTHR45909">
    <property type="entry name" value="ADP-RIBOSYLATION FACTOR-RELATED PROTEIN 1"/>
    <property type="match status" value="1"/>
</dbReference>
<keyword evidence="5" id="KW-0547">Nucleotide-binding</keyword>
<evidence type="ECO:0000313" key="13">
    <source>
        <dbReference type="Proteomes" id="UP000008076"/>
    </source>
</evidence>
<dbReference type="Proteomes" id="UP000008076">
    <property type="component" value="Unassembled WGS sequence"/>
</dbReference>
<dbReference type="GeneID" id="5882444"/>
<evidence type="ECO:0000256" key="9">
    <source>
        <dbReference type="ARBA" id="ARBA00023136"/>
    </source>
</evidence>
<proteinExistence type="inferred from homology"/>
<keyword evidence="10 12" id="KW-0675">Receptor</keyword>
<dbReference type="GO" id="GO:0005794">
    <property type="term" value="C:Golgi apparatus"/>
    <property type="evidence" value="ECO:0007669"/>
    <property type="project" value="TreeGrafter"/>
</dbReference>
<feature type="transmembrane region" description="Helical" evidence="11">
    <location>
        <begin position="12"/>
        <end position="33"/>
    </location>
</feature>
<dbReference type="VEuPathDB" id="AmoebaDB:EDI_111350"/>
<gene>
    <name evidence="12" type="ORF">EDI_111350</name>
</gene>
<evidence type="ECO:0000256" key="6">
    <source>
        <dbReference type="ARBA" id="ARBA00022824"/>
    </source>
</evidence>
<dbReference type="Pfam" id="PF09439">
    <property type="entry name" value="SRPRB"/>
    <property type="match status" value="1"/>
</dbReference>
<dbReference type="AlphaFoldDB" id="B0EGN1"/>
<dbReference type="KEGG" id="edi:EDI_111350"/>
<evidence type="ECO:0000256" key="4">
    <source>
        <dbReference type="ARBA" id="ARBA00022692"/>
    </source>
</evidence>
<dbReference type="OMA" id="CWIDERA"/>
<evidence type="ECO:0000256" key="5">
    <source>
        <dbReference type="ARBA" id="ARBA00022741"/>
    </source>
</evidence>
<name>B0EGN1_ENTDS</name>
<dbReference type="eggNOG" id="KOG0090">
    <property type="taxonomic scope" value="Eukaryota"/>
</dbReference>
<dbReference type="GO" id="GO:0006886">
    <property type="term" value="P:intracellular protein transport"/>
    <property type="evidence" value="ECO:0007669"/>
    <property type="project" value="TreeGrafter"/>
</dbReference>
<dbReference type="InterPro" id="IPR024156">
    <property type="entry name" value="Small_GTPase_ARF"/>
</dbReference>
<dbReference type="GO" id="GO:0005789">
    <property type="term" value="C:endoplasmic reticulum membrane"/>
    <property type="evidence" value="ECO:0007669"/>
    <property type="project" value="UniProtKB-SubCell"/>
</dbReference>
<dbReference type="SUPFAM" id="SSF52540">
    <property type="entry name" value="P-loop containing nucleoside triphosphate hydrolases"/>
    <property type="match status" value="1"/>
</dbReference>
<dbReference type="InterPro" id="IPR027417">
    <property type="entry name" value="P-loop_NTPase"/>
</dbReference>
<dbReference type="RefSeq" id="XP_001737402.1">
    <property type="nucleotide sequence ID" value="XM_001737350.1"/>
</dbReference>
<evidence type="ECO:0000256" key="2">
    <source>
        <dbReference type="ARBA" id="ARBA00005619"/>
    </source>
</evidence>
<dbReference type="GO" id="GO:0034067">
    <property type="term" value="P:protein localization to Golgi apparatus"/>
    <property type="evidence" value="ECO:0007669"/>
    <property type="project" value="TreeGrafter"/>
</dbReference>
<evidence type="ECO:0000256" key="10">
    <source>
        <dbReference type="ARBA" id="ARBA00023170"/>
    </source>
</evidence>
<dbReference type="Gene3D" id="3.40.50.300">
    <property type="entry name" value="P-loop containing nucleotide triphosphate hydrolases"/>
    <property type="match status" value="1"/>
</dbReference>
<keyword evidence="13" id="KW-1185">Reference proteome</keyword>
<comment type="subcellular location">
    <subcellularLocation>
        <location evidence="1">Endoplasmic reticulum membrane</location>
        <topology evidence="1">Single-pass membrane protein</topology>
    </subcellularLocation>
</comment>
<accession>B0EGN1</accession>
<dbReference type="OrthoDB" id="30425at2759"/>
<evidence type="ECO:0000256" key="11">
    <source>
        <dbReference type="SAM" id="Phobius"/>
    </source>
</evidence>
<keyword evidence="4 11" id="KW-0812">Transmembrane</keyword>
<dbReference type="PANTHER" id="PTHR45909:SF1">
    <property type="entry name" value="ADP-RIBOSYLATION FACTOR-RELATED PROTEIN 1"/>
    <property type="match status" value="1"/>
</dbReference>
<evidence type="ECO:0000256" key="8">
    <source>
        <dbReference type="ARBA" id="ARBA00023134"/>
    </source>
</evidence>
<protein>
    <recommendedName>
        <fullName evidence="3">Signal recognition particle receptor subunit beta</fullName>
    </recommendedName>
</protein>
<keyword evidence="8" id="KW-0342">GTP-binding</keyword>
<evidence type="ECO:0000256" key="3">
    <source>
        <dbReference type="ARBA" id="ARBA00020256"/>
    </source>
</evidence>
<evidence type="ECO:0000256" key="7">
    <source>
        <dbReference type="ARBA" id="ARBA00022989"/>
    </source>
</evidence>
<dbReference type="InterPro" id="IPR019009">
    <property type="entry name" value="SRP_receptor_beta_su"/>
</dbReference>
<dbReference type="GO" id="GO:0005525">
    <property type="term" value="F:GTP binding"/>
    <property type="evidence" value="ECO:0007669"/>
    <property type="project" value="UniProtKB-KW"/>
</dbReference>
<dbReference type="GO" id="GO:0003924">
    <property type="term" value="F:GTPase activity"/>
    <property type="evidence" value="ECO:0007669"/>
    <property type="project" value="TreeGrafter"/>
</dbReference>
<keyword evidence="7 11" id="KW-1133">Transmembrane helix</keyword>
<keyword evidence="9 11" id="KW-0472">Membrane</keyword>
<evidence type="ECO:0000313" key="12">
    <source>
        <dbReference type="EMBL" id="EDR26305.1"/>
    </source>
</evidence>
<dbReference type="GO" id="GO:0043001">
    <property type="term" value="P:Golgi to plasma membrane protein transport"/>
    <property type="evidence" value="ECO:0007669"/>
    <property type="project" value="TreeGrafter"/>
</dbReference>
<evidence type="ECO:0000256" key="1">
    <source>
        <dbReference type="ARBA" id="ARBA00004389"/>
    </source>
</evidence>
<dbReference type="EMBL" id="DS549233">
    <property type="protein sequence ID" value="EDR26305.1"/>
    <property type="molecule type" value="Genomic_DNA"/>
</dbReference>
<organism evidence="13">
    <name type="scientific">Entamoeba dispar (strain ATCC PRA-260 / SAW760)</name>
    <dbReference type="NCBI Taxonomy" id="370354"/>
    <lineage>
        <taxon>Eukaryota</taxon>
        <taxon>Amoebozoa</taxon>
        <taxon>Evosea</taxon>
        <taxon>Archamoebae</taxon>
        <taxon>Mastigamoebida</taxon>
        <taxon>Entamoebidae</taxon>
        <taxon>Entamoeba</taxon>
    </lineage>
</organism>
<keyword evidence="6" id="KW-0256">Endoplasmic reticulum</keyword>
<comment type="similarity">
    <text evidence="2">Belongs to the SRP receptor beta subunit family.</text>
</comment>
<reference evidence="13" key="1">
    <citation type="submission" date="2007-12" db="EMBL/GenBank/DDBJ databases">
        <title>Annotation of Entamoeba dispar SAW760.</title>
        <authorList>
            <person name="Lorenzi H."/>
            <person name="Inman J."/>
            <person name="Schobel S."/>
            <person name="Amedeo P."/>
            <person name="Caler E."/>
        </authorList>
    </citation>
    <scope>NUCLEOTIDE SEQUENCE [LARGE SCALE GENOMIC DNA]</scope>
    <source>
        <strain evidence="13">ATCC PRA-260 / SAW760</strain>
    </source>
</reference>